<feature type="domain" description="DNA-directed DNA polymerase family B exonuclease" evidence="15">
    <location>
        <begin position="470"/>
        <end position="714"/>
    </location>
</feature>
<dbReference type="GO" id="GO:1902975">
    <property type="term" value="P:mitotic DNA replication initiation"/>
    <property type="evidence" value="ECO:0007669"/>
    <property type="project" value="InterPro"/>
</dbReference>
<dbReference type="InterPro" id="IPR036397">
    <property type="entry name" value="RNaseH_sf"/>
</dbReference>
<dbReference type="InterPro" id="IPR038256">
    <property type="entry name" value="Pol_alpha_znc_sf"/>
</dbReference>
<dbReference type="InterPro" id="IPR006134">
    <property type="entry name" value="DNA-dir_DNA_pol_B_multi_dom"/>
</dbReference>
<feature type="region of interest" description="Disordered" evidence="13">
    <location>
        <begin position="50"/>
        <end position="136"/>
    </location>
</feature>
<dbReference type="GO" id="GO:0003688">
    <property type="term" value="F:DNA replication origin binding"/>
    <property type="evidence" value="ECO:0007669"/>
    <property type="project" value="TreeGrafter"/>
</dbReference>
<evidence type="ECO:0000259" key="17">
    <source>
        <dbReference type="Pfam" id="PF12254"/>
    </source>
</evidence>
<dbReference type="GO" id="GO:0000166">
    <property type="term" value="F:nucleotide binding"/>
    <property type="evidence" value="ECO:0007669"/>
    <property type="project" value="InterPro"/>
</dbReference>
<accession>A0AAI8YSK7</accession>
<keyword evidence="5 12" id="KW-0235">DNA replication</keyword>
<evidence type="ECO:0000256" key="5">
    <source>
        <dbReference type="ARBA" id="ARBA00022705"/>
    </source>
</evidence>
<dbReference type="CDD" id="cd05776">
    <property type="entry name" value="DNA_polB_alpha_exo"/>
    <property type="match status" value="1"/>
</dbReference>
<sequence>MPPSRADRLAQLRALRAAGKTGFDDYQVQEAESIYETVDDEGYKKVVRSRLDQDDFVVDDNGEGYADDGREDWQDERQPMYDSESEEDLPKNSKAAKRKREDDAGRQEKLNKGISKYFSQKATTIAPKPKPVRNADDDAFMAGLLGEVDTNIQTRAPSHGKAIKSNDRRKTRVLSPPLEDREKVARRAKQPALGEQVPTPPLPSAQDDDDAYFAPQDDDMPMSDPPLPSSPAAKAVERREQAIKAEEAEEDDLMEIAEVTGSSNIKTTNVNIRGSRPAPKMMNPAYPTPDSSSPTRAPTDGVDMTAINGIADRLNILSSPAAAEPAMAGKLSANDAVEEDGSLRFFWTDYTEVNGSLCLFGKVKNRRDNSFVSCFVKVDNILRKLYFLPREYRQRHGRDSDEEVDFSDVYKEVDALMTKLKVNMHKMKASFRKYTFELPGIPKEAEYLKLLYPYDKPMLSNDVKGETFSHVFGTNTALFEQFVMWKNIMGPCWLKIKGADFNAVKNASWCKLELQVNKPNDITTLGDSDNLEAPPLTLMSLALRTTFNQKENKNEILVASVRFYENVSLTDTTPPEKLPSRVYTIMRPHGDYPVGFKAEIEKQGLSIKTERNEGAVLAKLLAIIGIHDPDAIMGHKLDDVDFGILLSRMRDRKTPGWHRIGRLKRGDWPKNVGKGGGAFFVERHLAAGRLLCDLANDMGKSTMTACQSWSLDEMISLYLDNKCPRKEIDNDKALALATTREGLLNYVKMCEVDTYFIAALALKQQLLPLTKVLTNLAGNSWARTLSGTRSERNEYILLHEFYRNKYICPDKVWGKGASNKKLEEDNPEGDEGADAKKKDKYKGGLVFEPEKGLYDKFILVMDFNSLYPSIIQEYNICFTTVDRSEITDEDEKVPEVPEDTSNKGILPRLIRTLVSRRREVKKLMKDRSATEDQRKTWDVKQQALKLTANSMYGCLGYTKSRFYARPLAALTTSKGREILQSTKDLAESAHALRVIYGDTDSVMVNTNVDNIQDALKMGKEFQKSVNERYELLEIEIDHIFRRLLLHAKKKYAAIQMVQADDTVWREKLDVKGLDMRRREYCQLSKDTSKQLLDYLLSGEDPEKVVSQIHDHLRALGEKMRNNEIPKHKYTIYTQLGKNPKEYPNGKTMPAVQVALKRLAKGKPVKAKDVMAFVICGNSSGSTENAAKNAHELDEVLAKESELTPDVDYYLHKQILPPVERLCAPISGTNITLLAECLGLDTSKYRVSGATKSTEQSNEITTLESQVPDHIRFKDCEPLGLLCLGCKQHFEYRGMNYTPSSDEVPLTPLGVLTNDGLACPRAECKKRITTLALSAQLESQIRRHTARYYSGWLVCDDPACGLRTRQMSVYGHRCLGPRGLAHGCSGRMAFEYSEKALYNQLLYLQNVFDVDKSLSKMGAGGTVKPENEQNEKAKVLAGMNRDRFAVCWDVVKAYLDKSGWGWVSMDSLFAFAMKNIA</sequence>
<dbReference type="Gene3D" id="3.90.1600.10">
    <property type="entry name" value="Palm domain of DNA polymerase"/>
    <property type="match status" value="2"/>
</dbReference>
<keyword evidence="4 12" id="KW-0548">Nucleotidyltransferase</keyword>
<dbReference type="SUPFAM" id="SSF56672">
    <property type="entry name" value="DNA/RNA polymerases"/>
    <property type="match status" value="1"/>
</dbReference>
<dbReference type="GO" id="GO:0003697">
    <property type="term" value="F:single-stranded DNA binding"/>
    <property type="evidence" value="ECO:0007669"/>
    <property type="project" value="TreeGrafter"/>
</dbReference>
<evidence type="ECO:0000259" key="15">
    <source>
        <dbReference type="Pfam" id="PF03104"/>
    </source>
</evidence>
<evidence type="ECO:0000256" key="11">
    <source>
        <dbReference type="ARBA" id="ARBA00023242"/>
    </source>
</evidence>
<dbReference type="GO" id="GO:0003682">
    <property type="term" value="F:chromatin binding"/>
    <property type="evidence" value="ECO:0007669"/>
    <property type="project" value="TreeGrafter"/>
</dbReference>
<proteinExistence type="inferred from homology"/>
<dbReference type="InterPro" id="IPR006133">
    <property type="entry name" value="DNA-dir_DNA_pol_B_exonuc"/>
</dbReference>
<evidence type="ECO:0000256" key="3">
    <source>
        <dbReference type="ARBA" id="ARBA00022679"/>
    </source>
</evidence>
<keyword evidence="10 12" id="KW-0238">DNA-binding</keyword>
<dbReference type="GO" id="GO:0003887">
    <property type="term" value="F:DNA-directed DNA polymerase activity"/>
    <property type="evidence" value="ECO:0007669"/>
    <property type="project" value="UniProtKB-KW"/>
</dbReference>
<dbReference type="Gene3D" id="1.10.3200.20">
    <property type="entry name" value="DNA Polymerase alpha, zinc finger"/>
    <property type="match status" value="1"/>
</dbReference>
<organism evidence="18 19">
    <name type="scientific">Lecanosticta acicola</name>
    <dbReference type="NCBI Taxonomy" id="111012"/>
    <lineage>
        <taxon>Eukaryota</taxon>
        <taxon>Fungi</taxon>
        <taxon>Dikarya</taxon>
        <taxon>Ascomycota</taxon>
        <taxon>Pezizomycotina</taxon>
        <taxon>Dothideomycetes</taxon>
        <taxon>Dothideomycetidae</taxon>
        <taxon>Mycosphaerellales</taxon>
        <taxon>Mycosphaerellaceae</taxon>
        <taxon>Lecanosticta</taxon>
    </lineage>
</organism>
<dbReference type="EMBL" id="CAVMBE010000004">
    <property type="protein sequence ID" value="CAK3824933.1"/>
    <property type="molecule type" value="Genomic_DNA"/>
</dbReference>
<dbReference type="FunFam" id="3.30.70.2820:FF:000001">
    <property type="entry name" value="DNA polymerase"/>
    <property type="match status" value="1"/>
</dbReference>
<evidence type="ECO:0000256" key="12">
    <source>
        <dbReference type="RuleBase" id="RU000442"/>
    </source>
</evidence>
<feature type="compositionally biased region" description="Basic and acidic residues" evidence="13">
    <location>
        <begin position="99"/>
        <end position="111"/>
    </location>
</feature>
<keyword evidence="3 12" id="KW-0808">Transferase</keyword>
<dbReference type="GO" id="GO:0006272">
    <property type="term" value="P:leading strand elongation"/>
    <property type="evidence" value="ECO:0007669"/>
    <property type="project" value="TreeGrafter"/>
</dbReference>
<evidence type="ECO:0000256" key="9">
    <source>
        <dbReference type="ARBA" id="ARBA00022932"/>
    </source>
</evidence>
<dbReference type="PROSITE" id="PS00116">
    <property type="entry name" value="DNA_POLYMERASE_B"/>
    <property type="match status" value="1"/>
</dbReference>
<dbReference type="GO" id="GO:0006273">
    <property type="term" value="P:lagging strand elongation"/>
    <property type="evidence" value="ECO:0007669"/>
    <property type="project" value="TreeGrafter"/>
</dbReference>
<evidence type="ECO:0000259" key="14">
    <source>
        <dbReference type="Pfam" id="PF00136"/>
    </source>
</evidence>
<dbReference type="InterPro" id="IPR006172">
    <property type="entry name" value="DNA-dir_DNA_pol_B"/>
</dbReference>
<evidence type="ECO:0000256" key="2">
    <source>
        <dbReference type="ARBA" id="ARBA00005755"/>
    </source>
</evidence>
<dbReference type="GO" id="GO:0005658">
    <property type="term" value="C:alpha DNA polymerase:primase complex"/>
    <property type="evidence" value="ECO:0007669"/>
    <property type="project" value="UniProtKB-ARBA"/>
</dbReference>
<evidence type="ECO:0000256" key="7">
    <source>
        <dbReference type="ARBA" id="ARBA00022771"/>
    </source>
</evidence>
<evidence type="ECO:0000256" key="8">
    <source>
        <dbReference type="ARBA" id="ARBA00022833"/>
    </source>
</evidence>
<dbReference type="InterPro" id="IPR045846">
    <property type="entry name" value="POLBc_alpha"/>
</dbReference>
<feature type="region of interest" description="Disordered" evidence="13">
    <location>
        <begin position="151"/>
        <end position="240"/>
    </location>
</feature>
<feature type="compositionally biased region" description="Basic and acidic residues" evidence="13">
    <location>
        <begin position="67"/>
        <end position="79"/>
    </location>
</feature>
<evidence type="ECO:0000313" key="19">
    <source>
        <dbReference type="Proteomes" id="UP001296104"/>
    </source>
</evidence>
<feature type="region of interest" description="Disordered" evidence="13">
    <location>
        <begin position="267"/>
        <end position="298"/>
    </location>
</feature>
<dbReference type="GO" id="GO:0006281">
    <property type="term" value="P:DNA repair"/>
    <property type="evidence" value="ECO:0007669"/>
    <property type="project" value="UniProtKB-ARBA"/>
</dbReference>
<dbReference type="Gene3D" id="1.10.132.60">
    <property type="entry name" value="DNA polymerase family B, C-terminal domain"/>
    <property type="match status" value="1"/>
</dbReference>
<dbReference type="PANTHER" id="PTHR45861">
    <property type="entry name" value="DNA POLYMERASE ALPHA CATALYTIC SUBUNIT"/>
    <property type="match status" value="1"/>
</dbReference>
<feature type="compositionally biased region" description="Acidic residues" evidence="13">
    <location>
        <begin position="206"/>
        <end position="221"/>
    </location>
</feature>
<dbReference type="Proteomes" id="UP001296104">
    <property type="component" value="Unassembled WGS sequence"/>
</dbReference>
<keyword evidence="7" id="KW-0863">Zinc-finger</keyword>
<dbReference type="PANTHER" id="PTHR45861:SF1">
    <property type="entry name" value="DNA POLYMERASE ALPHA CATALYTIC SUBUNIT"/>
    <property type="match status" value="1"/>
</dbReference>
<name>A0AAI8YSK7_9PEZI</name>
<comment type="subcellular location">
    <subcellularLocation>
        <location evidence="1">Nucleus</location>
    </subcellularLocation>
</comment>
<evidence type="ECO:0000313" key="18">
    <source>
        <dbReference type="EMBL" id="CAK3824933.1"/>
    </source>
</evidence>
<dbReference type="GO" id="GO:0008270">
    <property type="term" value="F:zinc ion binding"/>
    <property type="evidence" value="ECO:0007669"/>
    <property type="project" value="UniProtKB-KW"/>
</dbReference>
<dbReference type="FunFam" id="1.10.132.60:FF:000004">
    <property type="entry name" value="DNA polymerase"/>
    <property type="match status" value="1"/>
</dbReference>
<dbReference type="InterPro" id="IPR023211">
    <property type="entry name" value="DNA_pol_palm_dom_sf"/>
</dbReference>
<dbReference type="NCBIfam" id="TIGR00592">
    <property type="entry name" value="pol2"/>
    <property type="match status" value="1"/>
</dbReference>
<reference evidence="18" key="1">
    <citation type="submission" date="2023-11" db="EMBL/GenBank/DDBJ databases">
        <authorList>
            <person name="Alioto T."/>
            <person name="Alioto T."/>
            <person name="Gomez Garrido J."/>
        </authorList>
    </citation>
    <scope>NUCLEOTIDE SEQUENCE</scope>
</reference>
<dbReference type="InterPro" id="IPR012337">
    <property type="entry name" value="RNaseH-like_sf"/>
</dbReference>
<dbReference type="Gene3D" id="3.30.420.10">
    <property type="entry name" value="Ribonuclease H-like superfamily/Ribonuclease H"/>
    <property type="match status" value="1"/>
</dbReference>
<dbReference type="Pfam" id="PF03104">
    <property type="entry name" value="DNA_pol_B_exo1"/>
    <property type="match status" value="1"/>
</dbReference>
<dbReference type="CDD" id="cd05532">
    <property type="entry name" value="POLBc_alpha"/>
    <property type="match status" value="1"/>
</dbReference>
<comment type="similarity">
    <text evidence="2 12">Belongs to the DNA polymerase type-B family.</text>
</comment>
<dbReference type="InterPro" id="IPR043502">
    <property type="entry name" value="DNA/RNA_pol_sf"/>
</dbReference>
<dbReference type="SMART" id="SM00486">
    <property type="entry name" value="POLBc"/>
    <property type="match status" value="1"/>
</dbReference>
<dbReference type="Gene3D" id="3.30.70.2820">
    <property type="match status" value="1"/>
</dbReference>
<dbReference type="PRINTS" id="PR00106">
    <property type="entry name" value="DNAPOLB"/>
</dbReference>
<dbReference type="FunFam" id="3.30.420.10:FF:000036">
    <property type="entry name" value="DNA polymerase"/>
    <property type="match status" value="1"/>
</dbReference>
<feature type="domain" description="Zinc finger DNA-directed DNA polymerase family B alpha" evidence="16">
    <location>
        <begin position="1264"/>
        <end position="1468"/>
    </location>
</feature>
<evidence type="ECO:0000256" key="10">
    <source>
        <dbReference type="ARBA" id="ARBA00023125"/>
    </source>
</evidence>
<gene>
    <name evidence="18" type="ORF">LECACI_7A001243</name>
</gene>
<evidence type="ECO:0000259" key="16">
    <source>
        <dbReference type="Pfam" id="PF08996"/>
    </source>
</evidence>
<evidence type="ECO:0000256" key="4">
    <source>
        <dbReference type="ARBA" id="ARBA00022695"/>
    </source>
</evidence>
<keyword evidence="9 12" id="KW-0239">DNA-directed DNA polymerase</keyword>
<dbReference type="InterPro" id="IPR042087">
    <property type="entry name" value="DNA_pol_B_thumb"/>
</dbReference>
<comment type="catalytic activity">
    <reaction evidence="12">
        <text>DNA(n) + a 2'-deoxyribonucleoside 5'-triphosphate = DNA(n+1) + diphosphate</text>
        <dbReference type="Rhea" id="RHEA:22508"/>
        <dbReference type="Rhea" id="RHEA-COMP:17339"/>
        <dbReference type="Rhea" id="RHEA-COMP:17340"/>
        <dbReference type="ChEBI" id="CHEBI:33019"/>
        <dbReference type="ChEBI" id="CHEBI:61560"/>
        <dbReference type="ChEBI" id="CHEBI:173112"/>
        <dbReference type="EC" id="2.7.7.7"/>
    </reaction>
</comment>
<dbReference type="EC" id="2.7.7.7" evidence="12"/>
<keyword evidence="6" id="KW-0479">Metal-binding</keyword>
<dbReference type="Gene3D" id="2.40.50.730">
    <property type="match status" value="1"/>
</dbReference>
<evidence type="ECO:0000256" key="1">
    <source>
        <dbReference type="ARBA" id="ARBA00004123"/>
    </source>
</evidence>
<dbReference type="FunFam" id="1.10.287.690:FF:000003">
    <property type="entry name" value="DNA polymerase"/>
    <property type="match status" value="1"/>
</dbReference>
<keyword evidence="19" id="KW-1185">Reference proteome</keyword>
<evidence type="ECO:0000256" key="6">
    <source>
        <dbReference type="ARBA" id="ARBA00022723"/>
    </source>
</evidence>
<dbReference type="InterPro" id="IPR024647">
    <property type="entry name" value="DNA_pol_a_cat_su_N"/>
</dbReference>
<keyword evidence="11" id="KW-0539">Nucleus</keyword>
<dbReference type="InterPro" id="IPR017964">
    <property type="entry name" value="DNA-dir_DNA_pol_B_CS"/>
</dbReference>
<evidence type="ECO:0000256" key="13">
    <source>
        <dbReference type="SAM" id="MobiDB-lite"/>
    </source>
</evidence>
<dbReference type="Pfam" id="PF12254">
    <property type="entry name" value="DNA_pol_alpha_N"/>
    <property type="match status" value="1"/>
</dbReference>
<comment type="caution">
    <text evidence="18">The sequence shown here is derived from an EMBL/GenBank/DDBJ whole genome shotgun (WGS) entry which is preliminary data.</text>
</comment>
<keyword evidence="8" id="KW-0862">Zinc</keyword>
<feature type="domain" description="DNA polymerase alpha catalytic subunit N-terminal" evidence="17">
    <location>
        <begin position="9"/>
        <end position="74"/>
    </location>
</feature>
<dbReference type="SUPFAM" id="SSF53098">
    <property type="entry name" value="Ribonuclease H-like"/>
    <property type="match status" value="1"/>
</dbReference>
<dbReference type="Pfam" id="PF00136">
    <property type="entry name" value="DNA_pol_B"/>
    <property type="match status" value="1"/>
</dbReference>
<feature type="domain" description="DNA-directed DNA polymerase family B multifunctional" evidence="14">
    <location>
        <begin position="780"/>
        <end position="1225"/>
    </location>
</feature>
<dbReference type="InterPro" id="IPR015088">
    <property type="entry name" value="Znf_DNA-dir_DNA_pol_B_alpha"/>
</dbReference>
<feature type="compositionally biased region" description="Acidic residues" evidence="13">
    <location>
        <begin position="54"/>
        <end position="66"/>
    </location>
</feature>
<dbReference type="Pfam" id="PF08996">
    <property type="entry name" value="zf-DNA_Pol"/>
    <property type="match status" value="1"/>
</dbReference>
<protein>
    <recommendedName>
        <fullName evidence="12">DNA polymerase</fullName>
        <ecNumber evidence="12">2.7.7.7</ecNumber>
    </recommendedName>
</protein>